<feature type="domain" description="PucR C-terminal helix-turn-helix" evidence="1">
    <location>
        <begin position="334"/>
        <end position="390"/>
    </location>
</feature>
<reference evidence="3" key="1">
    <citation type="submission" date="2020-05" db="EMBL/GenBank/DDBJ databases">
        <authorList>
            <person name="Chiriac C."/>
            <person name="Salcher M."/>
            <person name="Ghai R."/>
            <person name="Kavagutti S V."/>
        </authorList>
    </citation>
    <scope>NUCLEOTIDE SEQUENCE</scope>
</reference>
<dbReference type="Gene3D" id="1.10.10.2840">
    <property type="entry name" value="PucR C-terminal helix-turn-helix domain"/>
    <property type="match status" value="1"/>
</dbReference>
<dbReference type="PANTHER" id="PTHR33744:SF1">
    <property type="entry name" value="DNA-BINDING TRANSCRIPTIONAL ACTIVATOR ADER"/>
    <property type="match status" value="1"/>
</dbReference>
<dbReference type="Pfam" id="PF25906">
    <property type="entry name" value="PucR-like_N"/>
    <property type="match status" value="1"/>
</dbReference>
<organism evidence="3">
    <name type="scientific">freshwater metagenome</name>
    <dbReference type="NCBI Taxonomy" id="449393"/>
    <lineage>
        <taxon>unclassified sequences</taxon>
        <taxon>metagenomes</taxon>
        <taxon>ecological metagenomes</taxon>
    </lineage>
</organism>
<dbReference type="EMBL" id="CAFBMK010000268">
    <property type="protein sequence ID" value="CAB4943697.1"/>
    <property type="molecule type" value="Genomic_DNA"/>
</dbReference>
<evidence type="ECO:0000313" key="3">
    <source>
        <dbReference type="EMBL" id="CAB4943697.1"/>
    </source>
</evidence>
<protein>
    <submittedName>
        <fullName evidence="3">Unannotated protein</fullName>
    </submittedName>
</protein>
<name>A0A6J7JLE1_9ZZZZ</name>
<sequence>MGTPEATEDVRERIAALPAELGAVLRPVLPSVADEILVAIRAEVPAYRRPFGGEFGRVVRRGVEFSLGEFVAFVEDPGRASQTDEMIEELGRGEVRAGRTLDALQSAYRTGARVAWRRFADAAREGGADAAVLVPLGEAIFAYIHRLAGLSVTGWAHEQSLRAGATQRARDRLVRLVVADRAPADLEAAAVELSWTPPARVAVVVAPGADGPGDLLRIDPSIVAAVVDGVAVGLVPAPGVLARLTAAPARGAGGLVVGPVVAWEDVGRSHRRAATLAALVAADRVPGAGETPVLADDHLTDLVVHGDGEAADDLARTVLGPLDALPAGRRARHLETLRAWLDHRGHGPRMAEALHLHPQTVRYRLARLRETLEVDPEDPDARFALELALRRRGVRRG</sequence>
<feature type="domain" description="PucR-like N-terminal" evidence="2">
    <location>
        <begin position="15"/>
        <end position="177"/>
    </location>
</feature>
<dbReference type="InterPro" id="IPR051448">
    <property type="entry name" value="CdaR-like_regulators"/>
</dbReference>
<dbReference type="InterPro" id="IPR058663">
    <property type="entry name" value="PucR-like_N"/>
</dbReference>
<evidence type="ECO:0000259" key="2">
    <source>
        <dbReference type="Pfam" id="PF25906"/>
    </source>
</evidence>
<dbReference type="InterPro" id="IPR025736">
    <property type="entry name" value="PucR_C-HTH_dom"/>
</dbReference>
<dbReference type="PANTHER" id="PTHR33744">
    <property type="entry name" value="CARBOHYDRATE DIACID REGULATOR"/>
    <property type="match status" value="1"/>
</dbReference>
<dbReference type="InterPro" id="IPR042070">
    <property type="entry name" value="PucR_C-HTH_sf"/>
</dbReference>
<proteinExistence type="predicted"/>
<accession>A0A6J7JLE1</accession>
<gene>
    <name evidence="3" type="ORF">UFOPK3564_03100</name>
</gene>
<dbReference type="AlphaFoldDB" id="A0A6J7JLE1"/>
<evidence type="ECO:0000259" key="1">
    <source>
        <dbReference type="Pfam" id="PF13556"/>
    </source>
</evidence>
<dbReference type="Pfam" id="PF13556">
    <property type="entry name" value="HTH_30"/>
    <property type="match status" value="1"/>
</dbReference>